<evidence type="ECO:0000256" key="4">
    <source>
        <dbReference type="ARBA" id="ARBA00022741"/>
    </source>
</evidence>
<dbReference type="FunFam" id="3.40.50.300:FF:000838">
    <property type="entry name" value="ABC multidrug transporter (Eurofung)"/>
    <property type="match status" value="1"/>
</dbReference>
<keyword evidence="13" id="KW-1185">Reference proteome</keyword>
<dbReference type="InterPro" id="IPR050173">
    <property type="entry name" value="ABC_transporter_C-like"/>
</dbReference>
<dbReference type="InterPro" id="IPR011527">
    <property type="entry name" value="ABC1_TM_dom"/>
</dbReference>
<accession>A0AAD6J7K4</accession>
<dbReference type="GO" id="GO:0005524">
    <property type="term" value="F:ATP binding"/>
    <property type="evidence" value="ECO:0007669"/>
    <property type="project" value="UniProtKB-KW"/>
</dbReference>
<evidence type="ECO:0000256" key="5">
    <source>
        <dbReference type="ARBA" id="ARBA00022840"/>
    </source>
</evidence>
<evidence type="ECO:0000256" key="3">
    <source>
        <dbReference type="ARBA" id="ARBA00022692"/>
    </source>
</evidence>
<dbReference type="SUPFAM" id="SSF52540">
    <property type="entry name" value="P-loop containing nucleoside triphosphate hydrolases"/>
    <property type="match status" value="2"/>
</dbReference>
<feature type="transmembrane region" description="Helical" evidence="9">
    <location>
        <begin position="673"/>
        <end position="696"/>
    </location>
</feature>
<dbReference type="PANTHER" id="PTHR24223:SF399">
    <property type="entry name" value="ABC TRANSPORTER ATNG"/>
    <property type="match status" value="1"/>
</dbReference>
<keyword evidence="2" id="KW-0813">Transport</keyword>
<evidence type="ECO:0000259" key="11">
    <source>
        <dbReference type="PROSITE" id="PS50929"/>
    </source>
</evidence>
<dbReference type="InterPro" id="IPR044726">
    <property type="entry name" value="ABCC_6TM_D2"/>
</dbReference>
<name>A0AAD6J7K4_DREDA</name>
<feature type="compositionally biased region" description="Basic and acidic residues" evidence="8">
    <location>
        <begin position="451"/>
        <end position="460"/>
    </location>
</feature>
<dbReference type="InterPro" id="IPR027417">
    <property type="entry name" value="P-loop_NTPase"/>
</dbReference>
<evidence type="ECO:0000256" key="7">
    <source>
        <dbReference type="ARBA" id="ARBA00023136"/>
    </source>
</evidence>
<feature type="transmembrane region" description="Helical" evidence="9">
    <location>
        <begin position="589"/>
        <end position="609"/>
    </location>
</feature>
<dbReference type="PROSITE" id="PS50929">
    <property type="entry name" value="ABC_TM1F"/>
    <property type="match status" value="1"/>
</dbReference>
<comment type="caution">
    <text evidence="12">The sequence shown here is derived from an EMBL/GenBank/DDBJ whole genome shotgun (WGS) entry which is preliminary data.</text>
</comment>
<sequence>MQKAWLEKTQERVQFTSSVIASMRGVKVMGLESRIQDTVAELRSSEDIAAAKWRLNILMGVGLSSISVEASKWLTFILFVIFSYIKHRDDGQVMNVKTLFTSLAILNIVLGRIEIVIQSIPSIVNAFGCLVRIEEFLKNEVKPHENLPVPRKVESLELTTEKMSLMHDHSRESDSGSMEMHRMSLSSHTSFGPIIRIERLSAGYSQTYIPILRDLSLSIFSGQMVMITGPVGSGKSTLLQTLLSETTIYKGSVRINCPNGVAYCAQTPWLVNKSIRDNIIGVSLFEPEWYKQVIQCCALLKDLESYAKGDQTLVGSKGIGLSGGQKQRIALARAVYSRKPILILDDIFSGLDAATEEHIFTKLMGPKGLFRRNGNTVVLATHAVHHLPFADNTLVLSTEGSIQSYETSELPRTNSGLAEIFKYANGKESFYPDEGDNSLNDIDFDSDRETLHEHKPHEEPQQLQKWNSGDETSQSGSELDAFKYYFKSIGWQHSLTFGGLAIAQSILWNALTIWLEHWSSDPDPSKTVFYMSVGKISYFNTTDVGIITNRFSQDLVHVDMDLPAALINFVESGLMVVGIIGISLVATPWIAIMLPPLSICFYFVARFYLRTSRQLRILEMEAKAPLYTHFQETLMGISTIRAFSWEREFQDENDKLLLTSQQPSYYLTTAQRWFAMILDMVVAVFAFSIVLLVVYLRHMINPGLIGLALLNTVSLSSSLKILIVFYTNLEISLGAIARMREFNQTVPQEDDGAAHSAPAPEWPSRGNVIYRNYAASHTINSDIVLKSINLDVAAGRKLGICGRSGSGKSSMITALFRLLETQGGSISIDGIDISKVSPRILRGRINILSQEPFFLAGTIRENLSYACVSDQHQLYTEELLRALEIVGLKDKVLALEDGLDSELDLDGFLSHGERQLFSLARAILRTSNIIVLDEFTSSVDLETDLKMQRILREHFWDKTILTVAHRLNTIVDYDTVILLDKGNIVEMGNPQELLQRPGSAFKALYDVHEDTSSGSV</sequence>
<dbReference type="GO" id="GO:0016887">
    <property type="term" value="F:ATP hydrolysis activity"/>
    <property type="evidence" value="ECO:0007669"/>
    <property type="project" value="InterPro"/>
</dbReference>
<keyword evidence="3 9" id="KW-0812">Transmembrane</keyword>
<feature type="domain" description="ABC transporter" evidence="10">
    <location>
        <begin position="768"/>
        <end position="1006"/>
    </location>
</feature>
<reference evidence="12" key="1">
    <citation type="submission" date="2023-01" db="EMBL/GenBank/DDBJ databases">
        <title>The chitinases involved in constricting ring structure development in the nematode-trapping fungus Drechslerella dactyloides.</title>
        <authorList>
            <person name="Wang R."/>
            <person name="Zhang L."/>
            <person name="Tang P."/>
            <person name="Li S."/>
            <person name="Liang L."/>
        </authorList>
    </citation>
    <scope>NUCLEOTIDE SEQUENCE</scope>
    <source>
        <strain evidence="12">YMF1.00031</strain>
    </source>
</reference>
<dbReference type="SMART" id="SM00382">
    <property type="entry name" value="AAA"/>
    <property type="match status" value="2"/>
</dbReference>
<evidence type="ECO:0000256" key="9">
    <source>
        <dbReference type="SAM" id="Phobius"/>
    </source>
</evidence>
<dbReference type="InterPro" id="IPR017871">
    <property type="entry name" value="ABC_transporter-like_CS"/>
</dbReference>
<dbReference type="CDD" id="cd18580">
    <property type="entry name" value="ABC_6TM_ABCC_D2"/>
    <property type="match status" value="1"/>
</dbReference>
<proteinExistence type="predicted"/>
<feature type="domain" description="ABC transporter" evidence="10">
    <location>
        <begin position="195"/>
        <end position="424"/>
    </location>
</feature>
<dbReference type="PROSITE" id="PS50893">
    <property type="entry name" value="ABC_TRANSPORTER_2"/>
    <property type="match status" value="2"/>
</dbReference>
<keyword evidence="6 9" id="KW-1133">Transmembrane helix</keyword>
<dbReference type="InterPro" id="IPR003439">
    <property type="entry name" value="ABC_transporter-like_ATP-bd"/>
</dbReference>
<dbReference type="Proteomes" id="UP001221413">
    <property type="component" value="Unassembled WGS sequence"/>
</dbReference>
<evidence type="ECO:0000259" key="10">
    <source>
        <dbReference type="PROSITE" id="PS50893"/>
    </source>
</evidence>
<evidence type="ECO:0000256" key="8">
    <source>
        <dbReference type="SAM" id="MobiDB-lite"/>
    </source>
</evidence>
<evidence type="ECO:0000256" key="1">
    <source>
        <dbReference type="ARBA" id="ARBA00004141"/>
    </source>
</evidence>
<feature type="compositionally biased region" description="Polar residues" evidence="8">
    <location>
        <begin position="461"/>
        <end position="474"/>
    </location>
</feature>
<keyword evidence="7 9" id="KW-0472">Membrane</keyword>
<dbReference type="CDD" id="cd03244">
    <property type="entry name" value="ABCC_MRP_domain2"/>
    <property type="match status" value="1"/>
</dbReference>
<dbReference type="Pfam" id="PF00005">
    <property type="entry name" value="ABC_tran"/>
    <property type="match status" value="2"/>
</dbReference>
<feature type="domain" description="ABC transmembrane type-1" evidence="11">
    <location>
        <begin position="536"/>
        <end position="730"/>
    </location>
</feature>
<dbReference type="InterPro" id="IPR003593">
    <property type="entry name" value="AAA+_ATPase"/>
</dbReference>
<keyword evidence="4" id="KW-0547">Nucleotide-binding</keyword>
<dbReference type="Gene3D" id="1.20.1560.10">
    <property type="entry name" value="ABC transporter type 1, transmembrane domain"/>
    <property type="match status" value="2"/>
</dbReference>
<dbReference type="GO" id="GO:0016020">
    <property type="term" value="C:membrane"/>
    <property type="evidence" value="ECO:0007669"/>
    <property type="project" value="UniProtKB-SubCell"/>
</dbReference>
<dbReference type="PANTHER" id="PTHR24223">
    <property type="entry name" value="ATP-BINDING CASSETTE SUB-FAMILY C"/>
    <property type="match status" value="1"/>
</dbReference>
<dbReference type="InterPro" id="IPR036640">
    <property type="entry name" value="ABC1_TM_sf"/>
</dbReference>
<protein>
    <submittedName>
        <fullName evidence="12">ABC multidrug transporter B</fullName>
    </submittedName>
</protein>
<evidence type="ECO:0000313" key="12">
    <source>
        <dbReference type="EMBL" id="KAJ6263982.1"/>
    </source>
</evidence>
<evidence type="ECO:0000256" key="2">
    <source>
        <dbReference type="ARBA" id="ARBA00022448"/>
    </source>
</evidence>
<evidence type="ECO:0000313" key="13">
    <source>
        <dbReference type="Proteomes" id="UP001221413"/>
    </source>
</evidence>
<dbReference type="EMBL" id="JAQGDS010000001">
    <property type="protein sequence ID" value="KAJ6263982.1"/>
    <property type="molecule type" value="Genomic_DNA"/>
</dbReference>
<organism evidence="12 13">
    <name type="scientific">Drechslerella dactyloides</name>
    <name type="common">Nematode-trapping fungus</name>
    <name type="synonym">Arthrobotrys dactyloides</name>
    <dbReference type="NCBI Taxonomy" id="74499"/>
    <lineage>
        <taxon>Eukaryota</taxon>
        <taxon>Fungi</taxon>
        <taxon>Dikarya</taxon>
        <taxon>Ascomycota</taxon>
        <taxon>Pezizomycotina</taxon>
        <taxon>Orbiliomycetes</taxon>
        <taxon>Orbiliales</taxon>
        <taxon>Orbiliaceae</taxon>
        <taxon>Drechslerella</taxon>
    </lineage>
</organism>
<feature type="region of interest" description="Disordered" evidence="8">
    <location>
        <begin position="451"/>
        <end position="474"/>
    </location>
</feature>
<comment type="subcellular location">
    <subcellularLocation>
        <location evidence="1">Membrane</location>
        <topology evidence="1">Multi-pass membrane protein</topology>
    </subcellularLocation>
</comment>
<dbReference type="SUPFAM" id="SSF90123">
    <property type="entry name" value="ABC transporter transmembrane region"/>
    <property type="match status" value="2"/>
</dbReference>
<dbReference type="CDD" id="cd03250">
    <property type="entry name" value="ABCC_MRP_domain1"/>
    <property type="match status" value="1"/>
</dbReference>
<dbReference type="Pfam" id="PF00664">
    <property type="entry name" value="ABC_membrane"/>
    <property type="match status" value="1"/>
</dbReference>
<gene>
    <name evidence="12" type="ORF">Dda_0120</name>
</gene>
<keyword evidence="5" id="KW-0067">ATP-binding</keyword>
<dbReference type="Gene3D" id="3.40.50.300">
    <property type="entry name" value="P-loop containing nucleotide triphosphate hydrolases"/>
    <property type="match status" value="2"/>
</dbReference>
<dbReference type="GO" id="GO:0140359">
    <property type="term" value="F:ABC-type transporter activity"/>
    <property type="evidence" value="ECO:0007669"/>
    <property type="project" value="InterPro"/>
</dbReference>
<dbReference type="PROSITE" id="PS00211">
    <property type="entry name" value="ABC_TRANSPORTER_1"/>
    <property type="match status" value="2"/>
</dbReference>
<evidence type="ECO:0000256" key="6">
    <source>
        <dbReference type="ARBA" id="ARBA00022989"/>
    </source>
</evidence>
<dbReference type="AlphaFoldDB" id="A0AAD6J7K4"/>